<dbReference type="Pfam" id="PF00392">
    <property type="entry name" value="GntR"/>
    <property type="match status" value="1"/>
</dbReference>
<dbReference type="InterPro" id="IPR000524">
    <property type="entry name" value="Tscrpt_reg_HTH_GntR"/>
</dbReference>
<protein>
    <submittedName>
        <fullName evidence="5">DNA-binding transcriptional repressor MngR</fullName>
    </submittedName>
</protein>
<dbReference type="Proteomes" id="UP000043764">
    <property type="component" value="Unassembled WGS sequence"/>
</dbReference>
<dbReference type="RefSeq" id="WP_050674265.1">
    <property type="nucleotide sequence ID" value="NZ_CVRL01000045.1"/>
</dbReference>
<dbReference type="CDD" id="cd07377">
    <property type="entry name" value="WHTH_GntR"/>
    <property type="match status" value="1"/>
</dbReference>
<dbReference type="PROSITE" id="PS50949">
    <property type="entry name" value="HTH_GNTR"/>
    <property type="match status" value="1"/>
</dbReference>
<feature type="domain" description="HTH gntR-type" evidence="4">
    <location>
        <begin position="18"/>
        <end position="85"/>
    </location>
</feature>
<evidence type="ECO:0000256" key="3">
    <source>
        <dbReference type="ARBA" id="ARBA00023163"/>
    </source>
</evidence>
<dbReference type="InterPro" id="IPR011711">
    <property type="entry name" value="GntR_C"/>
</dbReference>
<evidence type="ECO:0000256" key="1">
    <source>
        <dbReference type="ARBA" id="ARBA00023015"/>
    </source>
</evidence>
<dbReference type="Gene3D" id="1.10.10.10">
    <property type="entry name" value="Winged helix-like DNA-binding domain superfamily/Winged helix DNA-binding domain"/>
    <property type="match status" value="1"/>
</dbReference>
<dbReference type="InterPro" id="IPR036388">
    <property type="entry name" value="WH-like_DNA-bd_sf"/>
</dbReference>
<organism evidence="5 6">
    <name type="scientific">Phaeobacter italicus</name>
    <dbReference type="NCBI Taxonomy" id="481446"/>
    <lineage>
        <taxon>Bacteria</taxon>
        <taxon>Pseudomonadati</taxon>
        <taxon>Pseudomonadota</taxon>
        <taxon>Alphaproteobacteria</taxon>
        <taxon>Rhodobacterales</taxon>
        <taxon>Roseobacteraceae</taxon>
        <taxon>Phaeobacter</taxon>
    </lineage>
</organism>
<evidence type="ECO:0000259" key="4">
    <source>
        <dbReference type="PROSITE" id="PS50949"/>
    </source>
</evidence>
<reference evidence="6" key="1">
    <citation type="submission" date="2015-05" db="EMBL/GenBank/DDBJ databases">
        <authorList>
            <person name="Rodrigo-Torres Lidia"/>
            <person name="Arahal R.David."/>
        </authorList>
    </citation>
    <scope>NUCLEOTIDE SEQUENCE [LARGE SCALE GENOMIC DNA]</scope>
    <source>
        <strain evidence="6">CECT 7321</strain>
    </source>
</reference>
<dbReference type="SUPFAM" id="SSF48008">
    <property type="entry name" value="GntR ligand-binding domain-like"/>
    <property type="match status" value="1"/>
</dbReference>
<dbReference type="InterPro" id="IPR008920">
    <property type="entry name" value="TF_FadR/GntR_C"/>
</dbReference>
<dbReference type="InterPro" id="IPR036390">
    <property type="entry name" value="WH_DNA-bd_sf"/>
</dbReference>
<keyword evidence="3" id="KW-0804">Transcription</keyword>
<dbReference type="AlphaFoldDB" id="A0A0H5D6G9"/>
<keyword evidence="6" id="KW-1185">Reference proteome</keyword>
<dbReference type="PRINTS" id="PR00035">
    <property type="entry name" value="HTHGNTR"/>
</dbReference>
<dbReference type="PANTHER" id="PTHR43537:SF24">
    <property type="entry name" value="GLUCONATE OPERON TRANSCRIPTIONAL REPRESSOR"/>
    <property type="match status" value="1"/>
</dbReference>
<name>A0A0H5D6G9_9RHOB</name>
<evidence type="ECO:0000313" key="6">
    <source>
        <dbReference type="Proteomes" id="UP000043764"/>
    </source>
</evidence>
<gene>
    <name evidence="5" type="ORF">NIT7321_03528</name>
</gene>
<evidence type="ECO:0000313" key="5">
    <source>
        <dbReference type="EMBL" id="CRL12649.1"/>
    </source>
</evidence>
<proteinExistence type="predicted"/>
<sequence>MTLNTPTQLTAAADLSAKDRFEWIHGQIRDRICLLDYTPGTRLSEVALAEEFGISRTPLRRVLGRLEDEGLLQSVHGAGTFVTEVSLEELEQTFQLRMELAGLLGQLSPKQDLDEIIGTFHRLADRSLDGLQDQDPRAFAQLLTDFFRTTLLLTDNQPLRDTAERLYYRTARFWLQSVFASRLDLAAEMEIFHRELKDVIGALQIGDLHAAALMQRAHISMSFVRMKAGQLSAL</sequence>
<dbReference type="GO" id="GO:0003700">
    <property type="term" value="F:DNA-binding transcription factor activity"/>
    <property type="evidence" value="ECO:0007669"/>
    <property type="project" value="InterPro"/>
</dbReference>
<dbReference type="SUPFAM" id="SSF46785">
    <property type="entry name" value="Winged helix' DNA-binding domain"/>
    <property type="match status" value="1"/>
</dbReference>
<evidence type="ECO:0000256" key="2">
    <source>
        <dbReference type="ARBA" id="ARBA00023125"/>
    </source>
</evidence>
<dbReference type="STRING" id="481446.NIT7645_02851"/>
<dbReference type="Gene3D" id="1.20.120.530">
    <property type="entry name" value="GntR ligand-binding domain-like"/>
    <property type="match status" value="1"/>
</dbReference>
<accession>A0A0H5D6G9</accession>
<dbReference type="SMART" id="SM00345">
    <property type="entry name" value="HTH_GNTR"/>
    <property type="match status" value="1"/>
</dbReference>
<keyword evidence="2 5" id="KW-0238">DNA-binding</keyword>
<dbReference type="Pfam" id="PF07729">
    <property type="entry name" value="FCD"/>
    <property type="match status" value="1"/>
</dbReference>
<keyword evidence="1" id="KW-0805">Transcription regulation</keyword>
<dbReference type="PANTHER" id="PTHR43537">
    <property type="entry name" value="TRANSCRIPTIONAL REGULATOR, GNTR FAMILY"/>
    <property type="match status" value="1"/>
</dbReference>
<dbReference type="EMBL" id="CVRL01000045">
    <property type="protein sequence ID" value="CRL12649.1"/>
    <property type="molecule type" value="Genomic_DNA"/>
</dbReference>
<dbReference type="GO" id="GO:0003677">
    <property type="term" value="F:DNA binding"/>
    <property type="evidence" value="ECO:0007669"/>
    <property type="project" value="UniProtKB-KW"/>
</dbReference>